<reference evidence="5" key="2">
    <citation type="submission" date="2020-09" db="EMBL/GenBank/DDBJ databases">
        <authorList>
            <person name="Sun Q."/>
            <person name="Sedlacek I."/>
        </authorList>
    </citation>
    <scope>NUCLEOTIDE SEQUENCE</scope>
    <source>
        <strain evidence="5">CCM 8711</strain>
    </source>
</reference>
<dbReference type="AlphaFoldDB" id="A0A917JD37"/>
<dbReference type="RefSeq" id="WP_188418344.1">
    <property type="nucleotide sequence ID" value="NZ_BMDO01000011.1"/>
</dbReference>
<evidence type="ECO:0000313" key="5">
    <source>
        <dbReference type="EMBL" id="GGI52230.1"/>
    </source>
</evidence>
<proteinExistence type="predicted"/>
<organism evidence="5 6">
    <name type="scientific">Mucilaginibacter galii</name>
    <dbReference type="NCBI Taxonomy" id="2005073"/>
    <lineage>
        <taxon>Bacteria</taxon>
        <taxon>Pseudomonadati</taxon>
        <taxon>Bacteroidota</taxon>
        <taxon>Sphingobacteriia</taxon>
        <taxon>Sphingobacteriales</taxon>
        <taxon>Sphingobacteriaceae</taxon>
        <taxon>Mucilaginibacter</taxon>
    </lineage>
</organism>
<dbReference type="InterPro" id="IPR014710">
    <property type="entry name" value="RmlC-like_jellyroll"/>
</dbReference>
<dbReference type="Gene3D" id="2.60.120.10">
    <property type="entry name" value="Jelly Rolls"/>
    <property type="match status" value="1"/>
</dbReference>
<dbReference type="SUPFAM" id="SSF51182">
    <property type="entry name" value="RmlC-like cupins"/>
    <property type="match status" value="1"/>
</dbReference>
<evidence type="ECO:0000313" key="6">
    <source>
        <dbReference type="Proteomes" id="UP000662074"/>
    </source>
</evidence>
<keyword evidence="2" id="KW-0238">DNA-binding</keyword>
<reference evidence="5" key="1">
    <citation type="journal article" date="2014" name="Int. J. Syst. Evol. Microbiol.">
        <title>Complete genome sequence of Corynebacterium casei LMG S-19264T (=DSM 44701T), isolated from a smear-ripened cheese.</title>
        <authorList>
            <consortium name="US DOE Joint Genome Institute (JGI-PGF)"/>
            <person name="Walter F."/>
            <person name="Albersmeier A."/>
            <person name="Kalinowski J."/>
            <person name="Ruckert C."/>
        </authorList>
    </citation>
    <scope>NUCLEOTIDE SEQUENCE</scope>
    <source>
        <strain evidence="5">CCM 8711</strain>
    </source>
</reference>
<keyword evidence="1" id="KW-0805">Transcription regulation</keyword>
<protein>
    <submittedName>
        <fullName evidence="5">AraC family transcriptional regulator</fullName>
    </submittedName>
</protein>
<dbReference type="SMART" id="SM00342">
    <property type="entry name" value="HTH_ARAC"/>
    <property type="match status" value="1"/>
</dbReference>
<dbReference type="Gene3D" id="1.10.10.60">
    <property type="entry name" value="Homeodomain-like"/>
    <property type="match status" value="2"/>
</dbReference>
<dbReference type="EMBL" id="BMDO01000011">
    <property type="protein sequence ID" value="GGI52230.1"/>
    <property type="molecule type" value="Genomic_DNA"/>
</dbReference>
<dbReference type="PANTHER" id="PTHR43280:SF34">
    <property type="entry name" value="ARAC-FAMILY TRANSCRIPTIONAL REGULATOR"/>
    <property type="match status" value="1"/>
</dbReference>
<dbReference type="PANTHER" id="PTHR43280">
    <property type="entry name" value="ARAC-FAMILY TRANSCRIPTIONAL REGULATOR"/>
    <property type="match status" value="1"/>
</dbReference>
<dbReference type="PROSITE" id="PS01124">
    <property type="entry name" value="HTH_ARAC_FAMILY_2"/>
    <property type="match status" value="1"/>
</dbReference>
<feature type="domain" description="HTH araC/xylS-type" evidence="4">
    <location>
        <begin position="187"/>
        <end position="285"/>
    </location>
</feature>
<evidence type="ECO:0000256" key="3">
    <source>
        <dbReference type="ARBA" id="ARBA00023163"/>
    </source>
</evidence>
<evidence type="ECO:0000256" key="1">
    <source>
        <dbReference type="ARBA" id="ARBA00023015"/>
    </source>
</evidence>
<dbReference type="InterPro" id="IPR011051">
    <property type="entry name" value="RmlC_Cupin_sf"/>
</dbReference>
<keyword evidence="6" id="KW-1185">Reference proteome</keyword>
<dbReference type="GO" id="GO:0043565">
    <property type="term" value="F:sequence-specific DNA binding"/>
    <property type="evidence" value="ECO:0007669"/>
    <property type="project" value="InterPro"/>
</dbReference>
<dbReference type="InterPro" id="IPR018062">
    <property type="entry name" value="HTH_AraC-typ_CS"/>
</dbReference>
<evidence type="ECO:0000256" key="2">
    <source>
        <dbReference type="ARBA" id="ARBA00023125"/>
    </source>
</evidence>
<gene>
    <name evidence="5" type="ORF">GCM10011425_34420</name>
</gene>
<dbReference type="Pfam" id="PF12833">
    <property type="entry name" value="HTH_18"/>
    <property type="match status" value="1"/>
</dbReference>
<keyword evidence="3" id="KW-0804">Transcription</keyword>
<dbReference type="CDD" id="cd06976">
    <property type="entry name" value="cupin_MtlR-like_N"/>
    <property type="match status" value="1"/>
</dbReference>
<dbReference type="GO" id="GO:0003700">
    <property type="term" value="F:DNA-binding transcription factor activity"/>
    <property type="evidence" value="ECO:0007669"/>
    <property type="project" value="InterPro"/>
</dbReference>
<dbReference type="InterPro" id="IPR018060">
    <property type="entry name" value="HTH_AraC"/>
</dbReference>
<sequence>MKPQLLKVATGSAHSFSVRRDVVPFFNNKWHYHAEVELIYLEKGAGTQFVGDSIQNFNDGDVILIGSNLPHYWRFNKLPESDKESGVADVSVVHFSDTFWGNSFLQLPETKLIKNLLDRAKRGVQITGETRIKVAGLIQKMLNADSVRRLILLLETLEAIAESNEVEYLSSVGFVPNLEQSENDRVNAIYEYSFSNYRNKIALKEIAMVANISPNSFCRYFKTHTGKTYSGFLLEYKVGIACKLLIEDKLSIQQICYESGFNNFASFHKYFKKLTGKTPLAYQKEFIYKKA</sequence>
<evidence type="ECO:0000259" key="4">
    <source>
        <dbReference type="PROSITE" id="PS01124"/>
    </source>
</evidence>
<comment type="caution">
    <text evidence="5">The sequence shown here is derived from an EMBL/GenBank/DDBJ whole genome shotgun (WGS) entry which is preliminary data.</text>
</comment>
<dbReference type="SUPFAM" id="SSF46689">
    <property type="entry name" value="Homeodomain-like"/>
    <property type="match status" value="2"/>
</dbReference>
<name>A0A917JD37_9SPHI</name>
<dbReference type="Proteomes" id="UP000662074">
    <property type="component" value="Unassembled WGS sequence"/>
</dbReference>
<dbReference type="InterPro" id="IPR009057">
    <property type="entry name" value="Homeodomain-like_sf"/>
</dbReference>
<dbReference type="PROSITE" id="PS00041">
    <property type="entry name" value="HTH_ARAC_FAMILY_1"/>
    <property type="match status" value="1"/>
</dbReference>
<accession>A0A917JD37</accession>